<dbReference type="SUPFAM" id="SSF51306">
    <property type="entry name" value="LexA/Signal peptidase"/>
    <property type="match status" value="1"/>
</dbReference>
<evidence type="ECO:0000313" key="9">
    <source>
        <dbReference type="Proteomes" id="UP000291832"/>
    </source>
</evidence>
<dbReference type="GO" id="GO:0004252">
    <property type="term" value="F:serine-type endopeptidase activity"/>
    <property type="evidence" value="ECO:0007669"/>
    <property type="project" value="UniProtKB-UniRule"/>
</dbReference>
<evidence type="ECO:0000256" key="5">
    <source>
        <dbReference type="NCBIfam" id="TIGR02228"/>
    </source>
</evidence>
<dbReference type="GO" id="GO:0016020">
    <property type="term" value="C:membrane"/>
    <property type="evidence" value="ECO:0007669"/>
    <property type="project" value="UniProtKB-SubCell"/>
</dbReference>
<dbReference type="OrthoDB" id="3178064at2"/>
<evidence type="ECO:0000256" key="4">
    <source>
        <dbReference type="ARBA" id="ARBA00023136"/>
    </source>
</evidence>
<dbReference type="Pfam" id="PF10502">
    <property type="entry name" value="Peptidase_S26"/>
    <property type="match status" value="1"/>
</dbReference>
<keyword evidence="3 6" id="KW-1133">Transmembrane helix</keyword>
<evidence type="ECO:0000259" key="7">
    <source>
        <dbReference type="Pfam" id="PF10502"/>
    </source>
</evidence>
<dbReference type="InterPro" id="IPR001733">
    <property type="entry name" value="Peptidase_S26B"/>
</dbReference>
<dbReference type="EMBL" id="SHKI01000004">
    <property type="protein sequence ID" value="RZT66127.1"/>
    <property type="molecule type" value="Genomic_DNA"/>
</dbReference>
<dbReference type="InterPro" id="IPR019533">
    <property type="entry name" value="Peptidase_S26"/>
</dbReference>
<accession>A0A4Q7TZT0</accession>
<organism evidence="8 9">
    <name type="scientific">Leucobacter luti</name>
    <dbReference type="NCBI Taxonomy" id="340320"/>
    <lineage>
        <taxon>Bacteria</taxon>
        <taxon>Bacillati</taxon>
        <taxon>Actinomycetota</taxon>
        <taxon>Actinomycetes</taxon>
        <taxon>Micrococcales</taxon>
        <taxon>Microbacteriaceae</taxon>
        <taxon>Leucobacter</taxon>
    </lineage>
</organism>
<dbReference type="PANTHER" id="PTHR10806:SF6">
    <property type="entry name" value="SIGNAL PEPTIDASE COMPLEX CATALYTIC SUBUNIT SEC11"/>
    <property type="match status" value="1"/>
</dbReference>
<evidence type="ECO:0000256" key="3">
    <source>
        <dbReference type="ARBA" id="ARBA00022989"/>
    </source>
</evidence>
<evidence type="ECO:0000313" key="8">
    <source>
        <dbReference type="EMBL" id="RZT66127.1"/>
    </source>
</evidence>
<name>A0A4Q7TZT0_9MICO</name>
<comment type="caution">
    <text evidence="8">The sequence shown here is derived from an EMBL/GenBank/DDBJ whole genome shotgun (WGS) entry which is preliminary data.</text>
</comment>
<sequence length="172" mass="18304">MERFRSVLLTIFAIIGTFCILVFGVSLVFGLKPEIVVSGSMEPTIPTGSLLLVQETSAAEAEVGDIVTLERPRNGGLVTHRITSIEQEYTDWKITMRGDANAADDPQPYVTRTVGAVVATIPGAGYVAGMFRTPFGIAGIAVVALALVVAFAWQPRSRKAVPGEVQVAEASR</sequence>
<dbReference type="RefSeq" id="WP_157993014.1">
    <property type="nucleotide sequence ID" value="NZ_QYAG01000001.1"/>
</dbReference>
<proteinExistence type="predicted"/>
<feature type="domain" description="Peptidase S26" evidence="7">
    <location>
        <begin position="13"/>
        <end position="79"/>
    </location>
</feature>
<dbReference type="Gene3D" id="2.10.109.10">
    <property type="entry name" value="Umud Fragment, subunit A"/>
    <property type="match status" value="1"/>
</dbReference>
<keyword evidence="9" id="KW-1185">Reference proteome</keyword>
<dbReference type="EC" id="3.4.21.89" evidence="5"/>
<protein>
    <recommendedName>
        <fullName evidence="5">Signal peptidase I</fullName>
        <ecNumber evidence="5">3.4.21.89</ecNumber>
    </recommendedName>
</protein>
<keyword evidence="4 6" id="KW-0472">Membrane</keyword>
<dbReference type="InterPro" id="IPR036286">
    <property type="entry name" value="LexA/Signal_pep-like_sf"/>
</dbReference>
<reference evidence="8 9" key="1">
    <citation type="journal article" date="2015" name="Stand. Genomic Sci.">
        <title>Genomic Encyclopedia of Bacterial and Archaeal Type Strains, Phase III: the genomes of soil and plant-associated and newly described type strains.</title>
        <authorList>
            <person name="Whitman W.B."/>
            <person name="Woyke T."/>
            <person name="Klenk H.P."/>
            <person name="Zhou Y."/>
            <person name="Lilburn T.G."/>
            <person name="Beck B.J."/>
            <person name="De Vos P."/>
            <person name="Vandamme P."/>
            <person name="Eisen J.A."/>
            <person name="Garrity G."/>
            <person name="Hugenholtz P."/>
            <person name="Kyrpides N.C."/>
        </authorList>
    </citation>
    <scope>NUCLEOTIDE SEQUENCE [LARGE SCALE GENOMIC DNA]</scope>
    <source>
        <strain evidence="8 9">RF6</strain>
    </source>
</reference>
<dbReference type="AlphaFoldDB" id="A0A4Q7TZT0"/>
<evidence type="ECO:0000256" key="6">
    <source>
        <dbReference type="SAM" id="Phobius"/>
    </source>
</evidence>
<dbReference type="GO" id="GO:0006465">
    <property type="term" value="P:signal peptide processing"/>
    <property type="evidence" value="ECO:0007669"/>
    <property type="project" value="UniProtKB-UniRule"/>
</dbReference>
<evidence type="ECO:0000256" key="2">
    <source>
        <dbReference type="ARBA" id="ARBA00022692"/>
    </source>
</evidence>
<feature type="transmembrane region" description="Helical" evidence="6">
    <location>
        <begin position="7"/>
        <end position="31"/>
    </location>
</feature>
<comment type="subcellular location">
    <subcellularLocation>
        <location evidence="1">Membrane</location>
    </subcellularLocation>
</comment>
<keyword evidence="2 6" id="KW-0812">Transmembrane</keyword>
<dbReference type="PANTHER" id="PTHR10806">
    <property type="entry name" value="SIGNAL PEPTIDASE COMPLEX CATALYTIC SUBUNIT SEC11"/>
    <property type="match status" value="1"/>
</dbReference>
<dbReference type="GO" id="GO:0009003">
    <property type="term" value="F:signal peptidase activity"/>
    <property type="evidence" value="ECO:0007669"/>
    <property type="project" value="UniProtKB-EC"/>
</dbReference>
<dbReference type="Proteomes" id="UP000291832">
    <property type="component" value="Unassembled WGS sequence"/>
</dbReference>
<evidence type="ECO:0000256" key="1">
    <source>
        <dbReference type="ARBA" id="ARBA00004370"/>
    </source>
</evidence>
<dbReference type="CDD" id="cd06530">
    <property type="entry name" value="S26_SPase_I"/>
    <property type="match status" value="1"/>
</dbReference>
<feature type="transmembrane region" description="Helical" evidence="6">
    <location>
        <begin position="135"/>
        <end position="153"/>
    </location>
</feature>
<gene>
    <name evidence="8" type="ORF">EV139_1553</name>
</gene>
<dbReference type="NCBIfam" id="TIGR02228">
    <property type="entry name" value="sigpep_I_arch"/>
    <property type="match status" value="1"/>
</dbReference>